<dbReference type="RefSeq" id="WP_090019316.1">
    <property type="nucleotide sequence ID" value="NZ_FNCE01000003.1"/>
</dbReference>
<dbReference type="GO" id="GO:0000030">
    <property type="term" value="F:mannosyltransferase activity"/>
    <property type="evidence" value="ECO:0007669"/>
    <property type="project" value="TreeGrafter"/>
</dbReference>
<evidence type="ECO:0000313" key="2">
    <source>
        <dbReference type="EMBL" id="SDF92797.1"/>
    </source>
</evidence>
<feature type="repeat" description="TPR" evidence="1">
    <location>
        <begin position="200"/>
        <end position="233"/>
    </location>
</feature>
<reference evidence="2 3" key="1">
    <citation type="submission" date="2016-10" db="EMBL/GenBank/DDBJ databases">
        <authorList>
            <person name="de Groot N.N."/>
        </authorList>
    </citation>
    <scope>NUCLEOTIDE SEQUENCE [LARGE SCALE GENOMIC DNA]</scope>
    <source>
        <strain evidence="2 3">DSM 25584</strain>
    </source>
</reference>
<dbReference type="SUPFAM" id="SSF48452">
    <property type="entry name" value="TPR-like"/>
    <property type="match status" value="1"/>
</dbReference>
<keyword evidence="1" id="KW-0802">TPR repeat</keyword>
<dbReference type="OrthoDB" id="9800698at2"/>
<proteinExistence type="predicted"/>
<dbReference type="PANTHER" id="PTHR44216:SF3">
    <property type="entry name" value="PROTEIN O-MANNOSYL-TRANSFERASE TMTC2"/>
    <property type="match status" value="1"/>
</dbReference>
<dbReference type="InterPro" id="IPR011990">
    <property type="entry name" value="TPR-like_helical_dom_sf"/>
</dbReference>
<dbReference type="SMART" id="SM00028">
    <property type="entry name" value="TPR"/>
    <property type="match status" value="6"/>
</dbReference>
<feature type="repeat" description="TPR" evidence="1">
    <location>
        <begin position="166"/>
        <end position="199"/>
    </location>
</feature>
<feature type="repeat" description="TPR" evidence="1">
    <location>
        <begin position="43"/>
        <end position="76"/>
    </location>
</feature>
<dbReference type="Pfam" id="PF13432">
    <property type="entry name" value="TPR_16"/>
    <property type="match status" value="2"/>
</dbReference>
<dbReference type="Proteomes" id="UP000199415">
    <property type="component" value="Unassembled WGS sequence"/>
</dbReference>
<dbReference type="InterPro" id="IPR027417">
    <property type="entry name" value="P-loop_NTPase"/>
</dbReference>
<keyword evidence="3" id="KW-1185">Reference proteome</keyword>
<dbReference type="Pfam" id="PF13469">
    <property type="entry name" value="Sulfotransfer_3"/>
    <property type="match status" value="1"/>
</dbReference>
<accession>A0A1G7Q2I3</accession>
<evidence type="ECO:0000313" key="3">
    <source>
        <dbReference type="Proteomes" id="UP000199415"/>
    </source>
</evidence>
<gene>
    <name evidence="2" type="ORF">SAMN05216241_103198</name>
</gene>
<dbReference type="PROSITE" id="PS50005">
    <property type="entry name" value="TPR"/>
    <property type="match status" value="3"/>
</dbReference>
<dbReference type="EMBL" id="FNCE01000003">
    <property type="protein sequence ID" value="SDF92797.1"/>
    <property type="molecule type" value="Genomic_DNA"/>
</dbReference>
<dbReference type="STRING" id="1082479.SAMN05216241_103198"/>
<dbReference type="InterPro" id="IPR019734">
    <property type="entry name" value="TPR_rpt"/>
</dbReference>
<dbReference type="GO" id="GO:0035269">
    <property type="term" value="P:protein O-linked glycosylation via mannose"/>
    <property type="evidence" value="ECO:0007669"/>
    <property type="project" value="TreeGrafter"/>
</dbReference>
<dbReference type="Gene3D" id="1.25.40.10">
    <property type="entry name" value="Tetratricopeptide repeat domain"/>
    <property type="match status" value="4"/>
</dbReference>
<dbReference type="Gene3D" id="3.40.50.300">
    <property type="entry name" value="P-loop containing nucleotide triphosphate hydrolases"/>
    <property type="match status" value="1"/>
</dbReference>
<protein>
    <submittedName>
        <fullName evidence="2">Tfp pilus assembly protein PilF</fullName>
    </submittedName>
</protein>
<evidence type="ECO:0000256" key="1">
    <source>
        <dbReference type="PROSITE-ProRule" id="PRU00339"/>
    </source>
</evidence>
<organism evidence="2 3">
    <name type="scientific">Limimonas halophila</name>
    <dbReference type="NCBI Taxonomy" id="1082479"/>
    <lineage>
        <taxon>Bacteria</taxon>
        <taxon>Pseudomonadati</taxon>
        <taxon>Pseudomonadota</taxon>
        <taxon>Alphaproteobacteria</taxon>
        <taxon>Rhodospirillales</taxon>
        <taxon>Rhodovibrionaceae</taxon>
        <taxon>Limimonas</taxon>
    </lineage>
</organism>
<dbReference type="SUPFAM" id="SSF52540">
    <property type="entry name" value="P-loop containing nucleoside triphosphate hydrolases"/>
    <property type="match status" value="1"/>
</dbReference>
<dbReference type="PROSITE" id="PS50293">
    <property type="entry name" value="TPR_REGION"/>
    <property type="match status" value="1"/>
</dbReference>
<sequence>MSDEAQAGGAETWQAAVAAHGDGRLDEAAELYRAVLDAQPENGEAHYNYGILLFQQGDQDGAVNHLSSAVEHKPEAKPCWLAYGEVLLAAGRARAAETAMEDALERFSPDDERLNELLRRASGLATRAGDDLQAELDTAIDAYRAGDLGAAEAKAREIADRWPAEAGGWAVLGAVRAASGQTEAAVEAYNAALSREPNDLETLNNLGNALHALGRSEDAVATFRRALNIQPESALLHYNLGRALHGDGQLADAQAAYRTAVAQRPGFVAALANLGSVLNERGFPGEAEAAHRAALRHDASSVAANSGLLEVLEKGNRLDELREALASAREHLGEGDPWVALGDARLARRDGRDAEARERLEGIESDNPRFMEARAFALAGICDRLHDADAAMAHADAGNRLAAGRYQARGVSEKPFLARMDACAARFTRDWVASWSEATADDGRADPVFLVGFPRSGTTLLDTVLDAHPDIYAADETQALNAAALAVDELDGGYPDALAELDDETVAYLREVYFAELDAHFVEQRGEAPPSSDGALVVDKLPLNMADAGLIQRLFPTARVVFMLRHPFDCVLSAYMNDFAPNGAMANFLDLRTSAAFYDRVMRLWEQYREVLDLPVTTVRYEDLVESFEDTVAALLDFLGVGWDERLREHASAAGERGRISTPSYLEVTQPVHTRASGRWARYADHLAPVHEQLAPWARFYGYGAEPAQG</sequence>
<dbReference type="PANTHER" id="PTHR44216">
    <property type="entry name" value="PROTEIN O-MANNOSYL-TRANSFERASE TMTC2"/>
    <property type="match status" value="1"/>
</dbReference>
<dbReference type="AlphaFoldDB" id="A0A1G7Q2I3"/>
<dbReference type="InterPro" id="IPR052384">
    <property type="entry name" value="TMTC_O-mannosyltransferase"/>
</dbReference>
<name>A0A1G7Q2I3_9PROT</name>
<dbReference type="Pfam" id="PF13414">
    <property type="entry name" value="TPR_11"/>
    <property type="match status" value="1"/>
</dbReference>